<dbReference type="Proteomes" id="UP000834106">
    <property type="component" value="Chromosome 13"/>
</dbReference>
<evidence type="ECO:0000313" key="2">
    <source>
        <dbReference type="Proteomes" id="UP000834106"/>
    </source>
</evidence>
<protein>
    <submittedName>
        <fullName evidence="1">Uncharacterized protein</fullName>
    </submittedName>
</protein>
<keyword evidence="2" id="KW-1185">Reference proteome</keyword>
<reference evidence="1" key="1">
    <citation type="submission" date="2023-05" db="EMBL/GenBank/DDBJ databases">
        <authorList>
            <person name="Huff M."/>
        </authorList>
    </citation>
    <scope>NUCLEOTIDE SEQUENCE</scope>
</reference>
<evidence type="ECO:0000313" key="1">
    <source>
        <dbReference type="EMBL" id="CAI9775369.1"/>
    </source>
</evidence>
<proteinExistence type="predicted"/>
<name>A0AAD1ZTJ8_9LAMI</name>
<gene>
    <name evidence="1" type="ORF">FPE_LOCUS22799</name>
</gene>
<sequence>MTGDVLPYFDAFSMVVPDDSACIVTVPITLDIASDHEEEKPCLNTQNPNITNVRYATLLGVPARDCGGWFLTTEQRKKDRVNGMVNGGWFFKRRDRKESEEREMDHSF</sequence>
<dbReference type="EMBL" id="OU503048">
    <property type="protein sequence ID" value="CAI9775369.1"/>
    <property type="molecule type" value="Genomic_DNA"/>
</dbReference>
<accession>A0AAD1ZTJ8</accession>
<organism evidence="1 2">
    <name type="scientific">Fraxinus pennsylvanica</name>
    <dbReference type="NCBI Taxonomy" id="56036"/>
    <lineage>
        <taxon>Eukaryota</taxon>
        <taxon>Viridiplantae</taxon>
        <taxon>Streptophyta</taxon>
        <taxon>Embryophyta</taxon>
        <taxon>Tracheophyta</taxon>
        <taxon>Spermatophyta</taxon>
        <taxon>Magnoliopsida</taxon>
        <taxon>eudicotyledons</taxon>
        <taxon>Gunneridae</taxon>
        <taxon>Pentapetalae</taxon>
        <taxon>asterids</taxon>
        <taxon>lamiids</taxon>
        <taxon>Lamiales</taxon>
        <taxon>Oleaceae</taxon>
        <taxon>Oleeae</taxon>
        <taxon>Fraxinus</taxon>
    </lineage>
</organism>
<dbReference type="AlphaFoldDB" id="A0AAD1ZTJ8"/>